<evidence type="ECO:0000313" key="4">
    <source>
        <dbReference type="EMBL" id="KEQ95565.1"/>
    </source>
</evidence>
<proteinExistence type="inferred from homology"/>
<dbReference type="EMBL" id="KL584758">
    <property type="protein sequence ID" value="KEQ95565.1"/>
    <property type="molecule type" value="Genomic_DNA"/>
</dbReference>
<dbReference type="InParanoid" id="A0A074YCT8"/>
<organism evidence="4 5">
    <name type="scientific">Aureobasidium subglaciale (strain EXF-2481)</name>
    <name type="common">Aureobasidium pullulans var. subglaciale</name>
    <dbReference type="NCBI Taxonomy" id="1043005"/>
    <lineage>
        <taxon>Eukaryota</taxon>
        <taxon>Fungi</taxon>
        <taxon>Dikarya</taxon>
        <taxon>Ascomycota</taxon>
        <taxon>Pezizomycotina</taxon>
        <taxon>Dothideomycetes</taxon>
        <taxon>Dothideomycetidae</taxon>
        <taxon>Dothideales</taxon>
        <taxon>Saccotheciaceae</taxon>
        <taxon>Aureobasidium</taxon>
    </lineage>
</organism>
<comment type="similarity">
    <text evidence="1">Belongs to the scytalone dehydratase family.</text>
</comment>
<dbReference type="OrthoDB" id="5281072at2759"/>
<dbReference type="OMA" id="WQVRARH"/>
<dbReference type="Pfam" id="PF02982">
    <property type="entry name" value="Scytalone_dh"/>
    <property type="match status" value="1"/>
</dbReference>
<dbReference type="Gene3D" id="3.10.450.50">
    <property type="match status" value="1"/>
</dbReference>
<dbReference type="Proteomes" id="UP000030641">
    <property type="component" value="Unassembled WGS sequence"/>
</dbReference>
<dbReference type="GeneID" id="25370410"/>
<reference evidence="4 5" key="1">
    <citation type="journal article" date="2014" name="BMC Genomics">
        <title>Genome sequencing of four Aureobasidium pullulans varieties: biotechnological potential, stress tolerance, and description of new species.</title>
        <authorList>
            <person name="Gostin Ar C."/>
            <person name="Ohm R.A."/>
            <person name="Kogej T."/>
            <person name="Sonjak S."/>
            <person name="Turk M."/>
            <person name="Zajc J."/>
            <person name="Zalar P."/>
            <person name="Grube M."/>
            <person name="Sun H."/>
            <person name="Han J."/>
            <person name="Sharma A."/>
            <person name="Chiniquy J."/>
            <person name="Ngan C.Y."/>
            <person name="Lipzen A."/>
            <person name="Barry K."/>
            <person name="Grigoriev I.V."/>
            <person name="Gunde-Cimerman N."/>
        </authorList>
    </citation>
    <scope>NUCLEOTIDE SEQUENCE [LARGE SCALE GENOMIC DNA]</scope>
    <source>
        <strain evidence="4 5">EXF-2481</strain>
    </source>
</reference>
<keyword evidence="2" id="KW-0456">Lyase</keyword>
<dbReference type="GO" id="GO:0016829">
    <property type="term" value="F:lyase activity"/>
    <property type="evidence" value="ECO:0007669"/>
    <property type="project" value="UniProtKB-KW"/>
</dbReference>
<protein>
    <recommendedName>
        <fullName evidence="3">Scytalone dehydratase-like domain-containing protein</fullName>
    </recommendedName>
</protein>
<evidence type="ECO:0000256" key="1">
    <source>
        <dbReference type="ARBA" id="ARBA00008584"/>
    </source>
</evidence>
<dbReference type="AlphaFoldDB" id="A0A074YCT8"/>
<evidence type="ECO:0000256" key="2">
    <source>
        <dbReference type="ARBA" id="ARBA00023239"/>
    </source>
</evidence>
<accession>A0A074YCT8</accession>
<name>A0A074YCT8_AURSE</name>
<sequence>MSSISQYESELRQLSWLWAYCYDTKDWEKLHTICSSEFKMFYGELDPHLGDKTVPVEDFIAEMSAKTALGDARLKTQHFLGAVMFEQGEEEGTATGTWQVQGLHRRFKDDGEVVRWNAYNYVQHFYRKDGQGQWKLDGLKPSRPLFMDGKPGDVIGDF</sequence>
<dbReference type="InterPro" id="IPR032710">
    <property type="entry name" value="NTF2-like_dom_sf"/>
</dbReference>
<evidence type="ECO:0000259" key="3">
    <source>
        <dbReference type="Pfam" id="PF02982"/>
    </source>
</evidence>
<keyword evidence="5" id="KW-1185">Reference proteome</keyword>
<dbReference type="InterPro" id="IPR049884">
    <property type="entry name" value="Scytalone_dh"/>
</dbReference>
<gene>
    <name evidence="4" type="ORF">AUEXF2481DRAFT_676013</name>
</gene>
<dbReference type="RefSeq" id="XP_013344307.1">
    <property type="nucleotide sequence ID" value="XM_013488853.1"/>
</dbReference>
<evidence type="ECO:0000313" key="5">
    <source>
        <dbReference type="Proteomes" id="UP000030641"/>
    </source>
</evidence>
<dbReference type="HOGENOM" id="CLU_101889_1_1_1"/>
<dbReference type="SUPFAM" id="SSF54427">
    <property type="entry name" value="NTF2-like"/>
    <property type="match status" value="1"/>
</dbReference>
<feature type="domain" description="Scytalone dehydratase-like" evidence="3">
    <location>
        <begin position="11"/>
        <end position="142"/>
    </location>
</feature>
<dbReference type="STRING" id="1043005.A0A074YCT8"/>